<evidence type="ECO:0000256" key="2">
    <source>
        <dbReference type="ARBA" id="ARBA00022857"/>
    </source>
</evidence>
<dbReference type="AlphaFoldDB" id="C4XUJ7"/>
<dbReference type="SUPFAM" id="SSF51735">
    <property type="entry name" value="NAD(P)-binding Rossmann-fold domains"/>
    <property type="match status" value="1"/>
</dbReference>
<evidence type="ECO:0000259" key="6">
    <source>
        <dbReference type="Pfam" id="PF01370"/>
    </source>
</evidence>
<comment type="catalytic activity">
    <reaction evidence="5">
        <text>GDP-beta-L-fucose + NADP(+) = GDP-4-dehydro-alpha-D-rhamnose + NADPH + H(+)</text>
        <dbReference type="Rhea" id="RHEA:18885"/>
        <dbReference type="ChEBI" id="CHEBI:15378"/>
        <dbReference type="ChEBI" id="CHEBI:57273"/>
        <dbReference type="ChEBI" id="CHEBI:57783"/>
        <dbReference type="ChEBI" id="CHEBI:57964"/>
        <dbReference type="ChEBI" id="CHEBI:58349"/>
        <dbReference type="EC" id="1.1.1.271"/>
    </reaction>
</comment>
<geneLocation type="plasmid" evidence="7 8">
    <name>pDMC1</name>
</geneLocation>
<dbReference type="KEGG" id="dma:DMR_p1_00320"/>
<feature type="site" description="Important for catalytic activity" evidence="5">
    <location>
        <position position="108"/>
    </location>
</feature>
<feature type="domain" description="NAD-dependent epimerase/dehydratase" evidence="6">
    <location>
        <begin position="13"/>
        <end position="237"/>
    </location>
</feature>
<feature type="active site" description="Proton donor/acceptor" evidence="5">
    <location>
        <position position="137"/>
    </location>
</feature>
<dbReference type="GO" id="GO:0042351">
    <property type="term" value="P:'de novo' GDP-L-fucose biosynthetic process"/>
    <property type="evidence" value="ECO:0007669"/>
    <property type="project" value="UniProtKB-UniRule"/>
</dbReference>
<dbReference type="Gene3D" id="3.90.25.10">
    <property type="entry name" value="UDP-galactose 4-epimerase, domain 1"/>
    <property type="match status" value="1"/>
</dbReference>
<keyword evidence="7" id="KW-0614">Plasmid</keyword>
<dbReference type="UniPathway" id="UPA00128">
    <property type="reaction ID" value="UER00191"/>
</dbReference>
<dbReference type="GO" id="GO:0070401">
    <property type="term" value="F:NADP+ binding"/>
    <property type="evidence" value="ECO:0007669"/>
    <property type="project" value="UniProtKB-UniRule"/>
</dbReference>
<evidence type="ECO:0000313" key="7">
    <source>
        <dbReference type="EMBL" id="BAH73448.1"/>
    </source>
</evidence>
<comment type="caution">
    <text evidence="5">Lacks conserved residue(s) required for the propagation of feature annotation.</text>
</comment>
<dbReference type="CDD" id="cd05239">
    <property type="entry name" value="GDP_FS_SDR_e"/>
    <property type="match status" value="1"/>
</dbReference>
<proteinExistence type="inferred from homology"/>
<dbReference type="Gene3D" id="3.40.50.720">
    <property type="entry name" value="NAD(P)-binding Rossmann-like Domain"/>
    <property type="match status" value="1"/>
</dbReference>
<keyword evidence="8" id="KW-1185">Reference proteome</keyword>
<dbReference type="Pfam" id="PF01370">
    <property type="entry name" value="Epimerase"/>
    <property type="match status" value="1"/>
</dbReference>
<evidence type="ECO:0000313" key="8">
    <source>
        <dbReference type="Proteomes" id="UP000009071"/>
    </source>
</evidence>
<keyword evidence="3 5" id="KW-0560">Oxidoreductase</keyword>
<dbReference type="InterPro" id="IPR036291">
    <property type="entry name" value="NAD(P)-bd_dom_sf"/>
</dbReference>
<keyword evidence="2 5" id="KW-0521">NADP</keyword>
<comment type="pathway">
    <text evidence="5">Nucleotide-sugar biosynthesis; GDP-L-fucose biosynthesis via de novo pathway; GDP-L-fucose from GDP-alpha-D-mannose: step 2/2.</text>
</comment>
<dbReference type="GO" id="GO:0050577">
    <property type="term" value="F:GDP-L-fucose synthase activity"/>
    <property type="evidence" value="ECO:0007669"/>
    <property type="project" value="UniProtKB-UniRule"/>
</dbReference>
<evidence type="ECO:0000256" key="3">
    <source>
        <dbReference type="ARBA" id="ARBA00023002"/>
    </source>
</evidence>
<comment type="function">
    <text evidence="5">Catalyzes the two-step NADP-dependent conversion of GDP-4-dehydro-6-deoxy-D-mannose to GDP-fucose, involving an epimerase and a reductase reaction.</text>
</comment>
<evidence type="ECO:0000256" key="1">
    <source>
        <dbReference type="ARBA" id="ARBA00005959"/>
    </source>
</evidence>
<feature type="binding site" evidence="5">
    <location>
        <position position="141"/>
    </location>
    <ligand>
        <name>NADP(+)</name>
        <dbReference type="ChEBI" id="CHEBI:58349"/>
    </ligand>
</feature>
<dbReference type="EMBL" id="AP010905">
    <property type="protein sequence ID" value="BAH73448.1"/>
    <property type="molecule type" value="Genomic_DNA"/>
</dbReference>
<dbReference type="OrthoDB" id="9811425at2"/>
<feature type="site" description="Important for catalytic activity" evidence="5">
    <location>
        <position position="110"/>
    </location>
</feature>
<feature type="binding site" evidence="5">
    <location>
        <position position="270"/>
    </location>
    <ligand>
        <name>substrate</name>
    </ligand>
</feature>
<dbReference type="HAMAP" id="MF_00956">
    <property type="entry name" value="GDP_fucose_synth"/>
    <property type="match status" value="1"/>
</dbReference>
<dbReference type="GO" id="GO:0016853">
    <property type="term" value="F:isomerase activity"/>
    <property type="evidence" value="ECO:0007669"/>
    <property type="project" value="UniProtKB-KW"/>
</dbReference>
<feature type="binding site" evidence="5">
    <location>
        <position position="180"/>
    </location>
    <ligand>
        <name>NADP(+)</name>
        <dbReference type="ChEBI" id="CHEBI:58349"/>
    </ligand>
</feature>
<dbReference type="Proteomes" id="UP000009071">
    <property type="component" value="Plasmid pDMC1"/>
</dbReference>
<dbReference type="RefSeq" id="WP_012750633.1">
    <property type="nucleotide sequence ID" value="NC_012797.1"/>
</dbReference>
<evidence type="ECO:0000256" key="5">
    <source>
        <dbReference type="HAMAP-Rule" id="MF_00956"/>
    </source>
</evidence>
<comment type="similarity">
    <text evidence="1 5">Belongs to the NAD(P)-dependent epimerase/dehydratase family. Fucose synthase subfamily.</text>
</comment>
<dbReference type="HOGENOM" id="CLU_007383_18_0_7"/>
<gene>
    <name evidence="5 7" type="primary">fcl</name>
    <name evidence="7" type="ordered locus">DMR_p1_00320</name>
</gene>
<dbReference type="PANTHER" id="PTHR43238">
    <property type="entry name" value="GDP-L-FUCOSE SYNTHASE"/>
    <property type="match status" value="1"/>
</dbReference>
<evidence type="ECO:0000256" key="4">
    <source>
        <dbReference type="ARBA" id="ARBA00023235"/>
    </source>
</evidence>
<sequence length="309" mass="33104">MHNDARVFIAGGGKAVCRAIRRALAASGVSQVAGAGDNEPDYADQAAVERFFADFHPEYVFIAGGKAGGIGYNRAHPATLGLDNLLLATHVMDAARRHGVKKLVNLASSCCYPKVCPQPMAEEHLMTGPLEPTNEAYAQAKLAGMALAKAYRQEYGLDYVTAIPTNYFGPGDDFSPENSHVVGALLSRFHAAKHNGDPEVVVWGTGRPRREFLYVDDVASACLAVMDGYSDEAPINIAGGEDLSIAELAAMAGEVVGYQGALRFAVDKPDGMMQKRLDASKLLALGWSPAHDFKTALRHTYQWFCGQSA</sequence>
<feature type="binding site" evidence="5">
    <location>
        <position position="203"/>
    </location>
    <ligand>
        <name>substrate</name>
    </ligand>
</feature>
<dbReference type="PANTHER" id="PTHR43238:SF1">
    <property type="entry name" value="GDP-L-FUCOSE SYNTHASE"/>
    <property type="match status" value="1"/>
</dbReference>
<protein>
    <recommendedName>
        <fullName evidence="5">GDP-L-fucose synthase</fullName>
        <ecNumber evidence="5">1.1.1.271</ecNumber>
    </recommendedName>
    <alternativeName>
        <fullName evidence="5">GDP-4-keto-6-deoxy-D-mannose-3,5-epimerase-4-reductase</fullName>
    </alternativeName>
</protein>
<feature type="binding site" evidence="5">
    <location>
        <begin position="106"/>
        <end position="109"/>
    </location>
    <ligand>
        <name>NADP(+)</name>
        <dbReference type="ChEBI" id="CHEBI:58349"/>
    </ligand>
</feature>
<dbReference type="InterPro" id="IPR001509">
    <property type="entry name" value="Epimerase_deHydtase"/>
</dbReference>
<feature type="binding site" evidence="5">
    <location>
        <position position="188"/>
    </location>
    <ligand>
        <name>substrate</name>
    </ligand>
</feature>
<accession>C4XUJ7</accession>
<name>C4XUJ7_SOLM1</name>
<dbReference type="InterPro" id="IPR028614">
    <property type="entry name" value="GDP_fucose/colitose_synth"/>
</dbReference>
<organism evidence="7 8">
    <name type="scientific">Solidesulfovibrio magneticus (strain ATCC 700980 / DSM 13731 / RS-1)</name>
    <name type="common">Desulfovibrio magneticus</name>
    <dbReference type="NCBI Taxonomy" id="573370"/>
    <lineage>
        <taxon>Bacteria</taxon>
        <taxon>Pseudomonadati</taxon>
        <taxon>Thermodesulfobacteriota</taxon>
        <taxon>Desulfovibrionia</taxon>
        <taxon>Desulfovibrionales</taxon>
        <taxon>Desulfovibrionaceae</taxon>
        <taxon>Solidesulfovibrio</taxon>
    </lineage>
</organism>
<dbReference type="eggNOG" id="COG0451">
    <property type="taxonomic scope" value="Bacteria"/>
</dbReference>
<keyword evidence="4 5" id="KW-0413">Isomerase</keyword>
<keyword evidence="5" id="KW-0511">Multifunctional enzyme</keyword>
<feature type="binding site" evidence="5">
    <location>
        <position position="210"/>
    </location>
    <ligand>
        <name>substrate</name>
    </ligand>
</feature>
<reference evidence="7 8" key="1">
    <citation type="journal article" date="2009" name="Genome Res.">
        <title>Whole genome sequence of Desulfovibrio magneticus strain RS-1 revealed common gene clusters in magnetotactic bacteria.</title>
        <authorList>
            <person name="Nakazawa H."/>
            <person name="Arakaki A."/>
            <person name="Narita-Yamada S."/>
            <person name="Yashiro I."/>
            <person name="Jinno K."/>
            <person name="Aoki N."/>
            <person name="Tsuruyama A."/>
            <person name="Okamura Y."/>
            <person name="Tanikawa S."/>
            <person name="Fujita N."/>
            <person name="Takeyama H."/>
            <person name="Matsunaga T."/>
        </authorList>
    </citation>
    <scope>NUCLEOTIDE SEQUENCE [LARGE SCALE GENOMIC DNA]</scope>
    <source>
        <strain evidence="8">ATCC 700980 / DSM 13731 / RS-1</strain>
    </source>
</reference>
<dbReference type="EC" id="1.1.1.271" evidence="5"/>